<feature type="coiled-coil region" evidence="1">
    <location>
        <begin position="561"/>
        <end position="588"/>
    </location>
</feature>
<dbReference type="Proteomes" id="UP000709295">
    <property type="component" value="Unassembled WGS sequence"/>
</dbReference>
<keyword evidence="1" id="KW-0175">Coiled coil</keyword>
<gene>
    <name evidence="2" type="ORF">JG688_00004596</name>
</gene>
<comment type="caution">
    <text evidence="2">The sequence shown here is derived from an EMBL/GenBank/DDBJ whole genome shotgun (WGS) entry which is preliminary data.</text>
</comment>
<proteinExistence type="predicted"/>
<organism evidence="2 3">
    <name type="scientific">Phytophthora aleatoria</name>
    <dbReference type="NCBI Taxonomy" id="2496075"/>
    <lineage>
        <taxon>Eukaryota</taxon>
        <taxon>Sar</taxon>
        <taxon>Stramenopiles</taxon>
        <taxon>Oomycota</taxon>
        <taxon>Peronosporomycetes</taxon>
        <taxon>Peronosporales</taxon>
        <taxon>Peronosporaceae</taxon>
        <taxon>Phytophthora</taxon>
    </lineage>
</organism>
<name>A0A8J5MB81_9STRA</name>
<evidence type="ECO:0000256" key="1">
    <source>
        <dbReference type="SAM" id="Coils"/>
    </source>
</evidence>
<evidence type="ECO:0000313" key="3">
    <source>
        <dbReference type="Proteomes" id="UP000709295"/>
    </source>
</evidence>
<dbReference type="CDD" id="cd19757">
    <property type="entry name" value="Bbox1"/>
    <property type="match status" value="1"/>
</dbReference>
<dbReference type="EMBL" id="JAENGY010000166">
    <property type="protein sequence ID" value="KAG6971060.1"/>
    <property type="molecule type" value="Genomic_DNA"/>
</dbReference>
<sequence length="938" mass="109448">MQFVGCIDGSLRKRDLKRRLTSPPAPILQKLPVGGARRLKDRREEAIVRQFEQQVHSELQNQQQQCRERFLNRWHHIRNLYAVISEVMTARTEASSKLKSKLPLPAAGAPSVSKGPTEPLTPAPLHKLTSMAWLIDVARECRQGVATHLVTIPKTEIVFGTALHLSLTSARTSQIASCLRGVFQAFQQQPESCTIDYRELLSALFVLDRWREGEKKMVARWFHEFAFPLAENSAAIGDMKMAIRGHDLQRMLFTACVDEMDEAKMQPFVTELLAAMTQRGRSYIAEKNLWDYSDAHPKLLETIKTLCWKRLTDDTRLDFYRDVYLHAKERFIKEDARVRIEKTLSIWRTREPRHRFARWKVFVACRKLMRRGDAHFRACSMTKLVRRFRQNRQRKQEMHAMVLAAGKHRNSSLLRFTFRPWTLFWRSMQLIHAAAWKRSERHDVHRRQKRSWSSWSTFHEQAKVRRAYCEKTATAFIACRHQKILRSSIDTWLFHKRRQKDVAAADIRGRQLQQDLWLQEQIEAESAQMEIEDKLSAAVAAKARASAEIGRRRSFIEATDRVHANRKLQKQKEERIQYKANRERTAELEATQAWAAIREQVAAEVRSTTLTWLDTRDAKDQIQTEANRIFETDAKWIRNELNRDAENSAKILPKGCRWQVFLEAPHGIVTRKLTKAFYLNTVTYEKYWCDEVVLEECEGIAREVIVQRRIDEAVARLNEKQKEWDLQRRQNIAATRIQMMFRCRQARLVCRRIIRNTLIKRIDPRSGQIVYFNFNRPQEIRRKPPKLIGSDEPLIPIESTTWVYRQDTHGAGYYERLDTGESSMGPPDHYILCTRCSVYFVTRRKTSSGAHYCIGCYANSRYASRIEASAAEKETEWTKMPVQPANCMVCRNTLADFVCTDCKHDATCTRCFNAIHGRLAKNKTHAPPIHSVNRVNVA</sequence>
<evidence type="ECO:0000313" key="2">
    <source>
        <dbReference type="EMBL" id="KAG6971060.1"/>
    </source>
</evidence>
<protein>
    <submittedName>
        <fullName evidence="2">Uncharacterized protein</fullName>
    </submittedName>
</protein>
<accession>A0A8J5MB81</accession>
<reference evidence="2" key="1">
    <citation type="submission" date="2021-01" db="EMBL/GenBank/DDBJ databases">
        <title>Phytophthora aleatoria, a newly-described species from Pinus radiata is distinct from Phytophthora cactorum isolates based on comparative genomics.</title>
        <authorList>
            <person name="Mcdougal R."/>
            <person name="Panda P."/>
            <person name="Williams N."/>
            <person name="Studholme D.J."/>
        </authorList>
    </citation>
    <scope>NUCLEOTIDE SEQUENCE</scope>
    <source>
        <strain evidence="2">NZFS 4037</strain>
    </source>
</reference>
<keyword evidence="3" id="KW-1185">Reference proteome</keyword>
<dbReference type="AlphaFoldDB" id="A0A8J5MB81"/>